<keyword evidence="1" id="KW-0479">Metal-binding</keyword>
<dbReference type="Pfam" id="PF00643">
    <property type="entry name" value="zf-B_box"/>
    <property type="match status" value="1"/>
</dbReference>
<dbReference type="EMBL" id="JAIWYP010000005">
    <property type="protein sequence ID" value="KAH3826449.1"/>
    <property type="molecule type" value="Genomic_DNA"/>
</dbReference>
<dbReference type="GO" id="GO:0005654">
    <property type="term" value="C:nucleoplasm"/>
    <property type="evidence" value="ECO:0007669"/>
    <property type="project" value="TreeGrafter"/>
</dbReference>
<feature type="domain" description="B box-type" evidence="2">
    <location>
        <begin position="98"/>
        <end position="134"/>
    </location>
</feature>
<dbReference type="Gene3D" id="4.10.830.40">
    <property type="match status" value="1"/>
</dbReference>
<proteinExistence type="predicted"/>
<protein>
    <recommendedName>
        <fullName evidence="2">B box-type domain-containing protein</fullName>
    </recommendedName>
</protein>
<accession>A0A9D4GZD2</accession>
<keyword evidence="1" id="KW-0863">Zinc-finger</keyword>
<comment type="caution">
    <text evidence="3">The sequence shown here is derived from an EMBL/GenBank/DDBJ whole genome shotgun (WGS) entry which is preliminary data.</text>
</comment>
<dbReference type="GO" id="GO:0061630">
    <property type="term" value="F:ubiquitin protein ligase activity"/>
    <property type="evidence" value="ECO:0007669"/>
    <property type="project" value="TreeGrafter"/>
</dbReference>
<evidence type="ECO:0000313" key="3">
    <source>
        <dbReference type="EMBL" id="KAH3826449.1"/>
    </source>
</evidence>
<feature type="domain" description="B box-type" evidence="2">
    <location>
        <begin position="43"/>
        <end position="84"/>
    </location>
</feature>
<evidence type="ECO:0000259" key="2">
    <source>
        <dbReference type="PROSITE" id="PS50119"/>
    </source>
</evidence>
<dbReference type="InterPro" id="IPR047153">
    <property type="entry name" value="TRIM45/56/19-like"/>
</dbReference>
<keyword evidence="4" id="KW-1185">Reference proteome</keyword>
<dbReference type="CDD" id="cd19756">
    <property type="entry name" value="Bbox2"/>
    <property type="match status" value="1"/>
</dbReference>
<dbReference type="PANTHER" id="PTHR25462:SF296">
    <property type="entry name" value="MEIOTIC P26, ISOFORM F"/>
    <property type="match status" value="1"/>
</dbReference>
<dbReference type="AlphaFoldDB" id="A0A9D4GZD2"/>
<dbReference type="PANTHER" id="PTHR25462">
    <property type="entry name" value="BONUS, ISOFORM C-RELATED"/>
    <property type="match status" value="1"/>
</dbReference>
<evidence type="ECO:0000313" key="4">
    <source>
        <dbReference type="Proteomes" id="UP000828390"/>
    </source>
</evidence>
<dbReference type="GO" id="GO:0008270">
    <property type="term" value="F:zinc ion binding"/>
    <property type="evidence" value="ECO:0007669"/>
    <property type="project" value="UniProtKB-KW"/>
</dbReference>
<organism evidence="3 4">
    <name type="scientific">Dreissena polymorpha</name>
    <name type="common">Zebra mussel</name>
    <name type="synonym">Mytilus polymorpha</name>
    <dbReference type="NCBI Taxonomy" id="45954"/>
    <lineage>
        <taxon>Eukaryota</taxon>
        <taxon>Metazoa</taxon>
        <taxon>Spiralia</taxon>
        <taxon>Lophotrochozoa</taxon>
        <taxon>Mollusca</taxon>
        <taxon>Bivalvia</taxon>
        <taxon>Autobranchia</taxon>
        <taxon>Heteroconchia</taxon>
        <taxon>Euheterodonta</taxon>
        <taxon>Imparidentia</taxon>
        <taxon>Neoheterodontei</taxon>
        <taxon>Myida</taxon>
        <taxon>Dreissenoidea</taxon>
        <taxon>Dreissenidae</taxon>
        <taxon>Dreissena</taxon>
    </lineage>
</organism>
<dbReference type="SUPFAM" id="SSF57845">
    <property type="entry name" value="B-box zinc-binding domain"/>
    <property type="match status" value="1"/>
</dbReference>
<dbReference type="InterPro" id="IPR000315">
    <property type="entry name" value="Znf_B-box"/>
</dbReference>
<gene>
    <name evidence="3" type="ORF">DPMN_128355</name>
</gene>
<dbReference type="PROSITE" id="PS50119">
    <property type="entry name" value="ZF_BBOX"/>
    <property type="match status" value="2"/>
</dbReference>
<reference evidence="3" key="2">
    <citation type="submission" date="2020-11" db="EMBL/GenBank/DDBJ databases">
        <authorList>
            <person name="McCartney M.A."/>
            <person name="Auch B."/>
            <person name="Kono T."/>
            <person name="Mallez S."/>
            <person name="Becker A."/>
            <person name="Gohl D.M."/>
            <person name="Silverstein K.A.T."/>
            <person name="Koren S."/>
            <person name="Bechman K.B."/>
            <person name="Herman A."/>
            <person name="Abrahante J.E."/>
            <person name="Garbe J."/>
        </authorList>
    </citation>
    <scope>NUCLEOTIDE SEQUENCE</scope>
    <source>
        <strain evidence="3">Duluth1</strain>
        <tissue evidence="3">Whole animal</tissue>
    </source>
</reference>
<sequence length="134" mass="15246">MAAAGSSSQNKASDFSSSVHKGATFIGTLHKGPESSYKYFCLVCEENGLDHEAFFYCQECHKSFCNHCVEIHKQLYTKHTVLGTESLERCSVIMATMDSPEHCKEHADKKLELFCEDHDTLICYRCLLKSHKFR</sequence>
<dbReference type="Gene3D" id="3.30.160.60">
    <property type="entry name" value="Classic Zinc Finger"/>
    <property type="match status" value="1"/>
</dbReference>
<evidence type="ECO:0000256" key="1">
    <source>
        <dbReference type="PROSITE-ProRule" id="PRU00024"/>
    </source>
</evidence>
<dbReference type="Proteomes" id="UP000828390">
    <property type="component" value="Unassembled WGS sequence"/>
</dbReference>
<keyword evidence="1" id="KW-0862">Zinc</keyword>
<reference evidence="3" key="1">
    <citation type="journal article" date="2019" name="bioRxiv">
        <title>The Genome of the Zebra Mussel, Dreissena polymorpha: A Resource for Invasive Species Research.</title>
        <authorList>
            <person name="McCartney M.A."/>
            <person name="Auch B."/>
            <person name="Kono T."/>
            <person name="Mallez S."/>
            <person name="Zhang Y."/>
            <person name="Obille A."/>
            <person name="Becker A."/>
            <person name="Abrahante J.E."/>
            <person name="Garbe J."/>
            <person name="Badalamenti J.P."/>
            <person name="Herman A."/>
            <person name="Mangelson H."/>
            <person name="Liachko I."/>
            <person name="Sullivan S."/>
            <person name="Sone E.D."/>
            <person name="Koren S."/>
            <person name="Silverstein K.A.T."/>
            <person name="Beckman K.B."/>
            <person name="Gohl D.M."/>
        </authorList>
    </citation>
    <scope>NUCLEOTIDE SEQUENCE</scope>
    <source>
        <strain evidence="3">Duluth1</strain>
        <tissue evidence="3">Whole animal</tissue>
    </source>
</reference>
<name>A0A9D4GZD2_DREPO</name>